<evidence type="ECO:0000313" key="4">
    <source>
        <dbReference type="EMBL" id="KAH7984032.1"/>
    </source>
</evidence>
<dbReference type="GO" id="GO:0003824">
    <property type="term" value="F:catalytic activity"/>
    <property type="evidence" value="ECO:0007669"/>
    <property type="project" value="InterPro"/>
</dbReference>
<feature type="domain" description="SWIM-type" evidence="3">
    <location>
        <begin position="204"/>
        <end position="240"/>
    </location>
</feature>
<keyword evidence="1" id="KW-0863">Zinc-finger</keyword>
<name>A0A9D4TAU5_RHISA</name>
<feature type="compositionally biased region" description="Basic and acidic residues" evidence="2">
    <location>
        <begin position="27"/>
        <end position="37"/>
    </location>
</feature>
<evidence type="ECO:0000256" key="2">
    <source>
        <dbReference type="SAM" id="MobiDB-lite"/>
    </source>
</evidence>
<dbReference type="Gene3D" id="3.60.10.10">
    <property type="entry name" value="Endonuclease/exonuclease/phosphatase"/>
    <property type="match status" value="1"/>
</dbReference>
<dbReference type="PROSITE" id="PS50966">
    <property type="entry name" value="ZF_SWIM"/>
    <property type="match status" value="1"/>
</dbReference>
<organism evidence="4 5">
    <name type="scientific">Rhipicephalus sanguineus</name>
    <name type="common">Brown dog tick</name>
    <name type="synonym">Ixodes sanguineus</name>
    <dbReference type="NCBI Taxonomy" id="34632"/>
    <lineage>
        <taxon>Eukaryota</taxon>
        <taxon>Metazoa</taxon>
        <taxon>Ecdysozoa</taxon>
        <taxon>Arthropoda</taxon>
        <taxon>Chelicerata</taxon>
        <taxon>Arachnida</taxon>
        <taxon>Acari</taxon>
        <taxon>Parasitiformes</taxon>
        <taxon>Ixodida</taxon>
        <taxon>Ixodoidea</taxon>
        <taxon>Ixodidae</taxon>
        <taxon>Rhipicephalinae</taxon>
        <taxon>Rhipicephalus</taxon>
        <taxon>Rhipicephalus</taxon>
    </lineage>
</organism>
<evidence type="ECO:0000256" key="1">
    <source>
        <dbReference type="PROSITE-ProRule" id="PRU00325"/>
    </source>
</evidence>
<dbReference type="Pfam" id="PF14529">
    <property type="entry name" value="Exo_endo_phos_2"/>
    <property type="match status" value="1"/>
</dbReference>
<protein>
    <recommendedName>
        <fullName evidence="3">SWIM-type domain-containing protein</fullName>
    </recommendedName>
</protein>
<dbReference type="InterPro" id="IPR036691">
    <property type="entry name" value="Endo/exonu/phosph_ase_sf"/>
</dbReference>
<evidence type="ECO:0000313" key="5">
    <source>
        <dbReference type="Proteomes" id="UP000821837"/>
    </source>
</evidence>
<dbReference type="Proteomes" id="UP000821837">
    <property type="component" value="Chromosome 1"/>
</dbReference>
<proteinExistence type="predicted"/>
<keyword evidence="5" id="KW-1185">Reference proteome</keyword>
<dbReference type="SUPFAM" id="SSF56219">
    <property type="entry name" value="DNase I-like"/>
    <property type="match status" value="1"/>
</dbReference>
<dbReference type="InterPro" id="IPR007527">
    <property type="entry name" value="Znf_SWIM"/>
</dbReference>
<dbReference type="PANTHER" id="PTHR33273">
    <property type="entry name" value="DOMAIN-CONTAINING PROTEIN, PUTATIVE-RELATED"/>
    <property type="match status" value="1"/>
</dbReference>
<keyword evidence="1" id="KW-0479">Metal-binding</keyword>
<dbReference type="Pfam" id="PF04434">
    <property type="entry name" value="SWIM"/>
    <property type="match status" value="1"/>
</dbReference>
<dbReference type="EMBL" id="JABSTV010001245">
    <property type="protein sequence ID" value="KAH7984032.1"/>
    <property type="molecule type" value="Genomic_DNA"/>
</dbReference>
<accession>A0A9D4TAU5</accession>
<dbReference type="GO" id="GO:0008270">
    <property type="term" value="F:zinc ion binding"/>
    <property type="evidence" value="ECO:0007669"/>
    <property type="project" value="UniProtKB-KW"/>
</dbReference>
<dbReference type="PANTHER" id="PTHR33273:SF4">
    <property type="entry name" value="ENDONUCLEASE_EXONUCLEASE_PHOSPHATASE DOMAIN-CONTAINING PROTEIN"/>
    <property type="match status" value="1"/>
</dbReference>
<dbReference type="InterPro" id="IPR005135">
    <property type="entry name" value="Endo/exonuclease/phosphatase"/>
</dbReference>
<reference evidence="4" key="2">
    <citation type="submission" date="2021-09" db="EMBL/GenBank/DDBJ databases">
        <authorList>
            <person name="Jia N."/>
            <person name="Wang J."/>
            <person name="Shi W."/>
            <person name="Du L."/>
            <person name="Sun Y."/>
            <person name="Zhan W."/>
            <person name="Jiang J."/>
            <person name="Wang Q."/>
            <person name="Zhang B."/>
            <person name="Ji P."/>
            <person name="Sakyi L.B."/>
            <person name="Cui X."/>
            <person name="Yuan T."/>
            <person name="Jiang B."/>
            <person name="Yang W."/>
            <person name="Lam T.T.-Y."/>
            <person name="Chang Q."/>
            <person name="Ding S."/>
            <person name="Wang X."/>
            <person name="Zhu J."/>
            <person name="Ruan X."/>
            <person name="Zhao L."/>
            <person name="Wei J."/>
            <person name="Que T."/>
            <person name="Du C."/>
            <person name="Cheng J."/>
            <person name="Dai P."/>
            <person name="Han X."/>
            <person name="Huang E."/>
            <person name="Gao Y."/>
            <person name="Liu J."/>
            <person name="Shao H."/>
            <person name="Ye R."/>
            <person name="Li L."/>
            <person name="Wei W."/>
            <person name="Wang X."/>
            <person name="Wang C."/>
            <person name="Huo Q."/>
            <person name="Li W."/>
            <person name="Guo W."/>
            <person name="Chen H."/>
            <person name="Chen S."/>
            <person name="Zhou L."/>
            <person name="Zhou L."/>
            <person name="Ni X."/>
            <person name="Tian J."/>
            <person name="Zhou Y."/>
            <person name="Sheng Y."/>
            <person name="Liu T."/>
            <person name="Pan Y."/>
            <person name="Xia L."/>
            <person name="Li J."/>
            <person name="Zhao F."/>
            <person name="Cao W."/>
        </authorList>
    </citation>
    <scope>NUCLEOTIDE SEQUENCE</scope>
    <source>
        <strain evidence="4">Rsan-2018</strain>
        <tissue evidence="4">Larvae</tissue>
    </source>
</reference>
<sequence length="320" mass="34149">MDATPARDRGTAGDGGERLDAPGPSRGEARDVDEGDRPANGSVHTAIRFVQINLDHARLASANLTDAMREGGITLALVSDPYRPGKKLPKPPPGFQYIAADNNPAAALLVARAPFDLCPLLVTPTIVAVYCEARDQDFTLISIYAPPHKPMEPILVSIEDAMRASRTRNIIVAGDFNAKHSAWGQKQTDARGSRVVPFAATHGLVVASVPDFLLQDALCTCKAGKGSRCKHIAAVVHYINSEENRSCTSGPRLWGKPSVLALGTYKKGSCLDGFLGKAVEDVVPLPPAVPPSQDATVVAELLDDAFHVEERETSSSKAEW</sequence>
<evidence type="ECO:0000259" key="3">
    <source>
        <dbReference type="PROSITE" id="PS50966"/>
    </source>
</evidence>
<comment type="caution">
    <text evidence="4">The sequence shown here is derived from an EMBL/GenBank/DDBJ whole genome shotgun (WGS) entry which is preliminary data.</text>
</comment>
<feature type="region of interest" description="Disordered" evidence="2">
    <location>
        <begin position="1"/>
        <end position="40"/>
    </location>
</feature>
<dbReference type="VEuPathDB" id="VectorBase:RSAN_032845"/>
<dbReference type="AlphaFoldDB" id="A0A9D4TAU5"/>
<feature type="compositionally biased region" description="Basic and acidic residues" evidence="2">
    <location>
        <begin position="1"/>
        <end position="20"/>
    </location>
</feature>
<gene>
    <name evidence="4" type="ORF">HPB52_016480</name>
</gene>
<reference evidence="4" key="1">
    <citation type="journal article" date="2020" name="Cell">
        <title>Large-Scale Comparative Analyses of Tick Genomes Elucidate Their Genetic Diversity and Vector Capacities.</title>
        <authorList>
            <consortium name="Tick Genome and Microbiome Consortium (TIGMIC)"/>
            <person name="Jia N."/>
            <person name="Wang J."/>
            <person name="Shi W."/>
            <person name="Du L."/>
            <person name="Sun Y."/>
            <person name="Zhan W."/>
            <person name="Jiang J.F."/>
            <person name="Wang Q."/>
            <person name="Zhang B."/>
            <person name="Ji P."/>
            <person name="Bell-Sakyi L."/>
            <person name="Cui X.M."/>
            <person name="Yuan T.T."/>
            <person name="Jiang B.G."/>
            <person name="Yang W.F."/>
            <person name="Lam T.T."/>
            <person name="Chang Q.C."/>
            <person name="Ding S.J."/>
            <person name="Wang X.J."/>
            <person name="Zhu J.G."/>
            <person name="Ruan X.D."/>
            <person name="Zhao L."/>
            <person name="Wei J.T."/>
            <person name="Ye R.Z."/>
            <person name="Que T.C."/>
            <person name="Du C.H."/>
            <person name="Zhou Y.H."/>
            <person name="Cheng J.X."/>
            <person name="Dai P.F."/>
            <person name="Guo W.B."/>
            <person name="Han X.H."/>
            <person name="Huang E.J."/>
            <person name="Li L.F."/>
            <person name="Wei W."/>
            <person name="Gao Y.C."/>
            <person name="Liu J.Z."/>
            <person name="Shao H.Z."/>
            <person name="Wang X."/>
            <person name="Wang C.C."/>
            <person name="Yang T.C."/>
            <person name="Huo Q.B."/>
            <person name="Li W."/>
            <person name="Chen H.Y."/>
            <person name="Chen S.E."/>
            <person name="Zhou L.G."/>
            <person name="Ni X.B."/>
            <person name="Tian J.H."/>
            <person name="Sheng Y."/>
            <person name="Liu T."/>
            <person name="Pan Y.S."/>
            <person name="Xia L.Y."/>
            <person name="Li J."/>
            <person name="Zhao F."/>
            <person name="Cao W.C."/>
        </authorList>
    </citation>
    <scope>NUCLEOTIDE SEQUENCE</scope>
    <source>
        <strain evidence="4">Rsan-2018</strain>
    </source>
</reference>
<keyword evidence="1" id="KW-0862">Zinc</keyword>